<evidence type="ECO:0000256" key="5">
    <source>
        <dbReference type="ARBA" id="ARBA00022989"/>
    </source>
</evidence>
<dbReference type="RefSeq" id="WP_188582808.1">
    <property type="nucleotide sequence ID" value="NZ_BMDZ01000108.1"/>
</dbReference>
<keyword evidence="4 8" id="KW-0812">Transmembrane</keyword>
<dbReference type="Gene3D" id="1.10.3730.20">
    <property type="match status" value="1"/>
</dbReference>
<evidence type="ECO:0000256" key="6">
    <source>
        <dbReference type="ARBA" id="ARBA00023136"/>
    </source>
</evidence>
<organism evidence="10 11">
    <name type="scientific">Tistrella bauzanensis</name>
    <dbReference type="NCBI Taxonomy" id="657419"/>
    <lineage>
        <taxon>Bacteria</taxon>
        <taxon>Pseudomonadati</taxon>
        <taxon>Pseudomonadota</taxon>
        <taxon>Alphaproteobacteria</taxon>
        <taxon>Geminicoccales</taxon>
        <taxon>Geminicoccaceae</taxon>
        <taxon>Tistrella</taxon>
    </lineage>
</organism>
<evidence type="ECO:0000256" key="4">
    <source>
        <dbReference type="ARBA" id="ARBA00022692"/>
    </source>
</evidence>
<sequence length="114" mass="11303">MGSGISAGLAWALLGGAIAAEVIATTSMKLSDGLSRTGPVVVMVLGYLIAFSLLGLALRRIEIGIAYAIWSGVGTALIATIGIVAFGESLNPIKLASLGLIVAGVIGLNLSGGH</sequence>
<keyword evidence="2" id="KW-0813">Transport</keyword>
<evidence type="ECO:0000256" key="1">
    <source>
        <dbReference type="ARBA" id="ARBA00004651"/>
    </source>
</evidence>
<keyword evidence="5 9" id="KW-1133">Transmembrane helix</keyword>
<dbReference type="Proteomes" id="UP000603352">
    <property type="component" value="Unassembled WGS sequence"/>
</dbReference>
<evidence type="ECO:0000256" key="9">
    <source>
        <dbReference type="SAM" id="Phobius"/>
    </source>
</evidence>
<comment type="subcellular location">
    <subcellularLocation>
        <location evidence="1 8">Cell membrane</location>
        <topology evidence="1 8">Multi-pass membrane protein</topology>
    </subcellularLocation>
</comment>
<gene>
    <name evidence="10" type="ORF">GCM10011505_48140</name>
</gene>
<evidence type="ECO:0000256" key="7">
    <source>
        <dbReference type="ARBA" id="ARBA00038032"/>
    </source>
</evidence>
<comment type="caution">
    <text evidence="10">The sequence shown here is derived from an EMBL/GenBank/DDBJ whole genome shotgun (WGS) entry which is preliminary data.</text>
</comment>
<dbReference type="EMBL" id="BMDZ01000108">
    <property type="protein sequence ID" value="GGB61888.1"/>
    <property type="molecule type" value="Genomic_DNA"/>
</dbReference>
<keyword evidence="11" id="KW-1185">Reference proteome</keyword>
<comment type="similarity">
    <text evidence="7 8">Belongs to the drug/metabolite transporter (DMT) superfamily. Small multidrug resistance (SMR) (TC 2.A.7.1) family.</text>
</comment>
<accession>A0ABQ1J7U7</accession>
<keyword evidence="3" id="KW-1003">Cell membrane</keyword>
<name>A0ABQ1J7U7_9PROT</name>
<evidence type="ECO:0000256" key="3">
    <source>
        <dbReference type="ARBA" id="ARBA00022475"/>
    </source>
</evidence>
<proteinExistence type="inferred from homology"/>
<evidence type="ECO:0000256" key="8">
    <source>
        <dbReference type="RuleBase" id="RU003942"/>
    </source>
</evidence>
<dbReference type="Pfam" id="PF00893">
    <property type="entry name" value="Multi_Drug_Res"/>
    <property type="match status" value="1"/>
</dbReference>
<dbReference type="PANTHER" id="PTHR30561">
    <property type="entry name" value="SMR FAMILY PROTON-DEPENDENT DRUG EFFLUX TRANSPORTER SUGE"/>
    <property type="match status" value="1"/>
</dbReference>
<reference evidence="11" key="1">
    <citation type="journal article" date="2019" name="Int. J. Syst. Evol. Microbiol.">
        <title>The Global Catalogue of Microorganisms (GCM) 10K type strain sequencing project: providing services to taxonomists for standard genome sequencing and annotation.</title>
        <authorList>
            <consortium name="The Broad Institute Genomics Platform"/>
            <consortium name="The Broad Institute Genome Sequencing Center for Infectious Disease"/>
            <person name="Wu L."/>
            <person name="Ma J."/>
        </authorList>
    </citation>
    <scope>NUCLEOTIDE SEQUENCE [LARGE SCALE GENOMIC DNA]</scope>
    <source>
        <strain evidence="11">CGMCC 1.10188</strain>
    </source>
</reference>
<feature type="transmembrane region" description="Helical" evidence="9">
    <location>
        <begin position="65"/>
        <end position="87"/>
    </location>
</feature>
<evidence type="ECO:0000313" key="10">
    <source>
        <dbReference type="EMBL" id="GGB61888.1"/>
    </source>
</evidence>
<evidence type="ECO:0000256" key="2">
    <source>
        <dbReference type="ARBA" id="ARBA00022448"/>
    </source>
</evidence>
<dbReference type="InterPro" id="IPR045324">
    <property type="entry name" value="Small_multidrug_res"/>
</dbReference>
<protein>
    <submittedName>
        <fullName evidence="10">QacE family quaternary ammonium compound efflux SMR transporter</fullName>
    </submittedName>
</protein>
<feature type="transmembrane region" description="Helical" evidence="9">
    <location>
        <begin position="93"/>
        <end position="111"/>
    </location>
</feature>
<evidence type="ECO:0000313" key="11">
    <source>
        <dbReference type="Proteomes" id="UP000603352"/>
    </source>
</evidence>
<dbReference type="InterPro" id="IPR037185">
    <property type="entry name" value="EmrE-like"/>
</dbReference>
<keyword evidence="6 9" id="KW-0472">Membrane</keyword>
<dbReference type="SUPFAM" id="SSF103481">
    <property type="entry name" value="Multidrug resistance efflux transporter EmrE"/>
    <property type="match status" value="1"/>
</dbReference>
<dbReference type="PANTHER" id="PTHR30561:SF1">
    <property type="entry name" value="MULTIDRUG TRANSPORTER EMRE"/>
    <property type="match status" value="1"/>
</dbReference>
<feature type="transmembrane region" description="Helical" evidence="9">
    <location>
        <begin position="38"/>
        <end position="58"/>
    </location>
</feature>
<dbReference type="InterPro" id="IPR000390">
    <property type="entry name" value="Small_drug/metabolite_transptr"/>
</dbReference>